<feature type="compositionally biased region" description="Polar residues" evidence="1">
    <location>
        <begin position="775"/>
        <end position="789"/>
    </location>
</feature>
<feature type="compositionally biased region" description="Polar residues" evidence="1">
    <location>
        <begin position="143"/>
        <end position="153"/>
    </location>
</feature>
<name>A0ABY8TI54_TETOB</name>
<accession>A0ABY8TI54</accession>
<evidence type="ECO:0000313" key="3">
    <source>
        <dbReference type="Proteomes" id="UP001244341"/>
    </source>
</evidence>
<feature type="compositionally biased region" description="Basic and acidic residues" evidence="1">
    <location>
        <begin position="513"/>
        <end position="525"/>
    </location>
</feature>
<feature type="region of interest" description="Disordered" evidence="1">
    <location>
        <begin position="637"/>
        <end position="728"/>
    </location>
</feature>
<organism evidence="2 3">
    <name type="scientific">Tetradesmus obliquus</name>
    <name type="common">Green alga</name>
    <name type="synonym">Acutodesmus obliquus</name>
    <dbReference type="NCBI Taxonomy" id="3088"/>
    <lineage>
        <taxon>Eukaryota</taxon>
        <taxon>Viridiplantae</taxon>
        <taxon>Chlorophyta</taxon>
        <taxon>core chlorophytes</taxon>
        <taxon>Chlorophyceae</taxon>
        <taxon>CS clade</taxon>
        <taxon>Sphaeropleales</taxon>
        <taxon>Scenedesmaceae</taxon>
        <taxon>Tetradesmus</taxon>
    </lineage>
</organism>
<feature type="compositionally biased region" description="Low complexity" evidence="1">
    <location>
        <begin position="818"/>
        <end position="842"/>
    </location>
</feature>
<feature type="region of interest" description="Disordered" evidence="1">
    <location>
        <begin position="439"/>
        <end position="458"/>
    </location>
</feature>
<feature type="compositionally biased region" description="Low complexity" evidence="1">
    <location>
        <begin position="643"/>
        <end position="695"/>
    </location>
</feature>
<gene>
    <name evidence="2" type="ORF">OEZ85_008192</name>
</gene>
<feature type="region of interest" description="Disordered" evidence="1">
    <location>
        <begin position="21"/>
        <end position="47"/>
    </location>
</feature>
<feature type="region of interest" description="Disordered" evidence="1">
    <location>
        <begin position="135"/>
        <end position="176"/>
    </location>
</feature>
<protein>
    <recommendedName>
        <fullName evidence="4">BHLH domain-containing protein</fullName>
    </recommendedName>
</protein>
<dbReference type="EMBL" id="CP126208">
    <property type="protein sequence ID" value="WIA08769.1"/>
    <property type="molecule type" value="Genomic_DNA"/>
</dbReference>
<evidence type="ECO:0000313" key="2">
    <source>
        <dbReference type="EMBL" id="WIA08769.1"/>
    </source>
</evidence>
<evidence type="ECO:0000256" key="1">
    <source>
        <dbReference type="SAM" id="MobiDB-lite"/>
    </source>
</evidence>
<sequence length="842" mass="83256">MSAGALLSDCSFDFLSARDRLSKDAVSSSGDRDASHRRSKCDQGKGSALFDGVPHGAYSAGNDIMSSAMFSPFANSFRQDSGAPVLGGVNSDGSSSSDLSAGVATSPVGGLSGYSPFMGVPWGNTVPAYLSEPPAGPLEMPSSPMSPGVTFNPSPSPTGLGAPGSPRSLFSSHSPNPYGALGGGGVNNMRSAGSLQMHGSFTNAHSASLAAADAAAAAAAAAALNQLPSFYYQAAAAAAGGAGAAAAAANNLSLQAALSQSLMSQHTANLAAVQQQQMQQHILQVSLSAAFSQANSPYLQGYPSAVLSSALEPMRSAGGSLSLDGGLQHQASAAAAAAALLQHQQQQHHQHAAAQLRRNLSTPAAVAAQLQLSSAAAAASASLGLSHPLSASASALSPLTAQMGRLHVTHSADLSHLDAAALLGSGSMGQMAAARSQKFKARKNSEPKIGPDGQPRLNARQRRTLRRAKERALKGLLEVSQALLQKAEVQVTVPNISHLTALEELAAVEAEKEAAASEHAARHPDTSMSSDQAGKVGGKSAGGQTRSQQLAAAAAAVEESVCEIARAAVAAVTAQATGKDTSSAAAAAKAAAANAASAAASAGAVLPPNFVMPEHEEPNSDELPGCEGMMDCCSNSAPTSPVGSSATAGEPSSSSGRSSSSSNSGGATSSRCSSSSGGSSSAAPSSGKPPIGSKAGPPPALVTASSLGSPLVSPSPSPTPAVAAGKGSMSSQLEGIDIAGLIGQLSLKKDEGMVDDKLIRDLQIIQSLIGALKAPSTSPGLESASSLTSPGMLPSCSDGRRGGANPRVSGGGVGGAKGSVAPKRANSYSPGSGLSLHPSLPH</sequence>
<feature type="region of interest" description="Disordered" evidence="1">
    <location>
        <begin position="513"/>
        <end position="543"/>
    </location>
</feature>
<feature type="region of interest" description="Disordered" evidence="1">
    <location>
        <begin position="774"/>
        <end position="842"/>
    </location>
</feature>
<reference evidence="2 3" key="1">
    <citation type="submission" date="2023-05" db="EMBL/GenBank/DDBJ databases">
        <title>A 100% complete, gapless, phased diploid assembly of the Scenedesmus obliquus UTEX 3031 genome.</title>
        <authorList>
            <person name="Biondi T.C."/>
            <person name="Hanschen E.R."/>
            <person name="Kwon T."/>
            <person name="Eng W."/>
            <person name="Kruse C.P.S."/>
            <person name="Koehler S.I."/>
            <person name="Kunde Y."/>
            <person name="Gleasner C.D."/>
            <person name="You Mak K.T."/>
            <person name="Polle J."/>
            <person name="Hovde B.T."/>
            <person name="Starkenburg S.R."/>
        </authorList>
    </citation>
    <scope>NUCLEOTIDE SEQUENCE [LARGE SCALE GENOMIC DNA]</scope>
    <source>
        <strain evidence="2 3">DOE0152z</strain>
    </source>
</reference>
<dbReference type="Proteomes" id="UP001244341">
    <property type="component" value="Chromosome 1b"/>
</dbReference>
<evidence type="ECO:0008006" key="4">
    <source>
        <dbReference type="Google" id="ProtNLM"/>
    </source>
</evidence>
<keyword evidence="3" id="KW-1185">Reference proteome</keyword>
<feature type="compositionally biased region" description="Basic and acidic residues" evidence="1">
    <location>
        <begin position="30"/>
        <end position="43"/>
    </location>
</feature>
<proteinExistence type="predicted"/>